<reference evidence="2" key="1">
    <citation type="journal article" date="2020" name="mSystems">
        <title>Genome- and Community-Level Interaction Insights into Carbon Utilization and Element Cycling Functions of Hydrothermarchaeota in Hydrothermal Sediment.</title>
        <authorList>
            <person name="Zhou Z."/>
            <person name="Liu Y."/>
            <person name="Xu W."/>
            <person name="Pan J."/>
            <person name="Luo Z.H."/>
            <person name="Li M."/>
        </authorList>
    </citation>
    <scope>NUCLEOTIDE SEQUENCE [LARGE SCALE GENOMIC DNA]</scope>
    <source>
        <strain evidence="2">HyVt-505</strain>
    </source>
</reference>
<dbReference type="Gene3D" id="3.60.21.70">
    <property type="entry name" value="PhoD-like phosphatase"/>
    <property type="match status" value="1"/>
</dbReference>
<dbReference type="EMBL" id="DRNF01000298">
    <property type="protein sequence ID" value="HHJ80923.1"/>
    <property type="molecule type" value="Genomic_DNA"/>
</dbReference>
<dbReference type="PANTHER" id="PTHR43606">
    <property type="entry name" value="PHOSPHATASE, PUTATIVE (AFU_ORTHOLOGUE AFUA_6G08710)-RELATED"/>
    <property type="match status" value="1"/>
</dbReference>
<dbReference type="InterPro" id="IPR038607">
    <property type="entry name" value="PhoD-like_sf"/>
</dbReference>
<dbReference type="Pfam" id="PF09423">
    <property type="entry name" value="PhoD"/>
    <property type="match status" value="1"/>
</dbReference>
<evidence type="ECO:0000313" key="2">
    <source>
        <dbReference type="EMBL" id="HHJ80923.1"/>
    </source>
</evidence>
<dbReference type="InterPro" id="IPR018946">
    <property type="entry name" value="PhoD-like_MPP"/>
</dbReference>
<comment type="caution">
    <text evidence="2">The sequence shown here is derived from an EMBL/GenBank/DDBJ whole genome shotgun (WGS) entry which is preliminary data.</text>
</comment>
<dbReference type="InterPro" id="IPR052900">
    <property type="entry name" value="Phospholipid_Metab_Enz"/>
</dbReference>
<gene>
    <name evidence="2" type="ORF">ENJ65_04745</name>
</gene>
<dbReference type="AlphaFoldDB" id="A0A832J5F8"/>
<dbReference type="InterPro" id="IPR029052">
    <property type="entry name" value="Metallo-depent_PP-like"/>
</dbReference>
<protein>
    <recommendedName>
        <fullName evidence="1">PhoD-like phosphatase metallophosphatase domain-containing protein</fullName>
    </recommendedName>
</protein>
<accession>A0A832J5F8</accession>
<dbReference type="SUPFAM" id="SSF56300">
    <property type="entry name" value="Metallo-dependent phosphatases"/>
    <property type="match status" value="1"/>
</dbReference>
<proteinExistence type="predicted"/>
<dbReference type="PANTHER" id="PTHR43606:SF2">
    <property type="entry name" value="ALKALINE PHOSPHATASE FAMILY PROTEIN (AFU_ORTHOLOGUE AFUA_5G03860)"/>
    <property type="match status" value="1"/>
</dbReference>
<feature type="domain" description="PhoD-like phosphatase metallophosphatase" evidence="1">
    <location>
        <begin position="40"/>
        <end position="251"/>
    </location>
</feature>
<name>A0A832J5F8_9GAMM</name>
<dbReference type="Proteomes" id="UP000885832">
    <property type="component" value="Unassembled WGS sequence"/>
</dbReference>
<evidence type="ECO:0000259" key="1">
    <source>
        <dbReference type="Pfam" id="PF09423"/>
    </source>
</evidence>
<sequence length="398" mass="43586">MDADLRHAADFEFAQVSKSNNRLVNDDNLASNEDNLKAIQTLTIYRSFRFGELFDLLVTDNRSYRSDHAVPEEISATQPGFMHPRMVMPLQLVNELDAGRTANNGDPDTFVVAGGLIFNPRYNSPAGSMLGARQKQWWKDTLLRSQSRWRFWGNSVPMMRFLADLSSLGSGLPDVVISSDSWDGYATERNELMQFLKTNNINNLISLSGDLHGHFAGTVMDNHDSAELASATVAELVCGSISSISMFAAIKQLSYRENPTELEQLLQRLISYETAQSTANNPVHVNNLNNTLTRGVLASLAAAASQTETTLDTEPDQRPNPHIKYADTDGHGYGLIDVTSDQLRATLVTIDGITLDTGSDSPGKQREASFVIPHVNAGEATSISEAEIIGTPPFPISP</sequence>
<organism evidence="2">
    <name type="scientific">Candidatus Tenderia electrophaga</name>
    <dbReference type="NCBI Taxonomy" id="1748243"/>
    <lineage>
        <taxon>Bacteria</taxon>
        <taxon>Pseudomonadati</taxon>
        <taxon>Pseudomonadota</taxon>
        <taxon>Gammaproteobacteria</taxon>
        <taxon>Candidatus Tenderiales</taxon>
        <taxon>Candidatus Tenderiaceae</taxon>
        <taxon>Candidatus Tenderia</taxon>
    </lineage>
</organism>